<dbReference type="EnsemblMetazoa" id="XM_019911017.1">
    <property type="protein sequence ID" value="XP_019766576.1"/>
    <property type="gene ID" value="LOC109541995"/>
</dbReference>
<comment type="subcellular location">
    <subcellularLocation>
        <location evidence="1">Cytoplasm</location>
    </subcellularLocation>
</comment>
<evidence type="ECO:0000256" key="4">
    <source>
        <dbReference type="ARBA" id="ARBA00022737"/>
    </source>
</evidence>
<dbReference type="PANTHER" id="PTHR12442">
    <property type="entry name" value="DYNEIN INTERMEDIATE CHAIN"/>
    <property type="match status" value="1"/>
</dbReference>
<evidence type="ECO:0000256" key="1">
    <source>
        <dbReference type="ARBA" id="ARBA00004496"/>
    </source>
</evidence>
<keyword evidence="4" id="KW-0677">Repeat</keyword>
<feature type="coiled-coil region" evidence="5">
    <location>
        <begin position="833"/>
        <end position="862"/>
    </location>
</feature>
<reference evidence="7" key="2">
    <citation type="submission" date="2024-08" db="UniProtKB">
        <authorList>
            <consortium name="EnsemblMetazoa"/>
        </authorList>
    </citation>
    <scope>IDENTIFICATION</scope>
</reference>
<evidence type="ECO:0000256" key="2">
    <source>
        <dbReference type="ARBA" id="ARBA00022490"/>
    </source>
</evidence>
<evidence type="ECO:0000256" key="6">
    <source>
        <dbReference type="SAM" id="MobiDB-lite"/>
    </source>
</evidence>
<dbReference type="GO" id="GO:0036159">
    <property type="term" value="P:inner dynein arm assembly"/>
    <property type="evidence" value="ECO:0007669"/>
    <property type="project" value="TreeGrafter"/>
</dbReference>
<dbReference type="AlphaFoldDB" id="A0AAR5Q0G1"/>
<dbReference type="GO" id="GO:0045503">
    <property type="term" value="F:dynein light chain binding"/>
    <property type="evidence" value="ECO:0007669"/>
    <property type="project" value="TreeGrafter"/>
</dbReference>
<dbReference type="InterPro" id="IPR050687">
    <property type="entry name" value="Dynein_IC"/>
</dbReference>
<name>A0AAR5Q0G1_DENPD</name>
<evidence type="ECO:0000313" key="8">
    <source>
        <dbReference type="Proteomes" id="UP000019118"/>
    </source>
</evidence>
<protein>
    <recommendedName>
        <fullName evidence="9">WD repeat-containing protein 63</fullName>
    </recommendedName>
</protein>
<dbReference type="GO" id="GO:0045504">
    <property type="term" value="F:dynein heavy chain binding"/>
    <property type="evidence" value="ECO:0007669"/>
    <property type="project" value="TreeGrafter"/>
</dbReference>
<reference evidence="8" key="1">
    <citation type="journal article" date="2013" name="Genome Biol.">
        <title>Draft genome of the mountain pine beetle, Dendroctonus ponderosae Hopkins, a major forest pest.</title>
        <authorList>
            <person name="Keeling C.I."/>
            <person name="Yuen M.M."/>
            <person name="Liao N.Y."/>
            <person name="Docking T.R."/>
            <person name="Chan S.K."/>
            <person name="Taylor G.A."/>
            <person name="Palmquist D.L."/>
            <person name="Jackman S.D."/>
            <person name="Nguyen A."/>
            <person name="Li M."/>
            <person name="Henderson H."/>
            <person name="Janes J.K."/>
            <person name="Zhao Y."/>
            <person name="Pandoh P."/>
            <person name="Moore R."/>
            <person name="Sperling F.A."/>
            <person name="Huber D.P."/>
            <person name="Birol I."/>
            <person name="Jones S.J."/>
            <person name="Bohlmann J."/>
        </authorList>
    </citation>
    <scope>NUCLEOTIDE SEQUENCE</scope>
</reference>
<dbReference type="Proteomes" id="UP000019118">
    <property type="component" value="Unassembled WGS sequence"/>
</dbReference>
<keyword evidence="3" id="KW-0853">WD repeat</keyword>
<feature type="region of interest" description="Disordered" evidence="6">
    <location>
        <begin position="899"/>
        <end position="928"/>
    </location>
</feature>
<evidence type="ECO:0000256" key="3">
    <source>
        <dbReference type="ARBA" id="ARBA00022574"/>
    </source>
</evidence>
<dbReference type="SMART" id="SM00320">
    <property type="entry name" value="WD40"/>
    <property type="match status" value="2"/>
</dbReference>
<keyword evidence="2" id="KW-0963">Cytoplasm</keyword>
<dbReference type="InterPro" id="IPR015943">
    <property type="entry name" value="WD40/YVTN_repeat-like_dom_sf"/>
</dbReference>
<keyword evidence="8" id="KW-1185">Reference proteome</keyword>
<dbReference type="PANTHER" id="PTHR12442:SF5">
    <property type="entry name" value="DYNEIN AXONEMAL INTERMEDIATE CHAIN 3"/>
    <property type="match status" value="1"/>
</dbReference>
<dbReference type="SUPFAM" id="SSF50978">
    <property type="entry name" value="WD40 repeat-like"/>
    <property type="match status" value="1"/>
</dbReference>
<proteinExistence type="predicted"/>
<feature type="region of interest" description="Disordered" evidence="6">
    <location>
        <begin position="1"/>
        <end position="21"/>
    </location>
</feature>
<evidence type="ECO:0000256" key="5">
    <source>
        <dbReference type="SAM" id="Coils"/>
    </source>
</evidence>
<evidence type="ECO:0000313" key="7">
    <source>
        <dbReference type="EnsemblMetazoa" id="XP_019766576.1"/>
    </source>
</evidence>
<dbReference type="Gene3D" id="2.130.10.10">
    <property type="entry name" value="YVTN repeat-like/Quinoprotein amine dehydrogenase"/>
    <property type="match status" value="1"/>
</dbReference>
<keyword evidence="5" id="KW-0175">Coiled coil</keyword>
<organism evidence="7 8">
    <name type="scientific">Dendroctonus ponderosae</name>
    <name type="common">Mountain pine beetle</name>
    <dbReference type="NCBI Taxonomy" id="77166"/>
    <lineage>
        <taxon>Eukaryota</taxon>
        <taxon>Metazoa</taxon>
        <taxon>Ecdysozoa</taxon>
        <taxon>Arthropoda</taxon>
        <taxon>Hexapoda</taxon>
        <taxon>Insecta</taxon>
        <taxon>Pterygota</taxon>
        <taxon>Neoptera</taxon>
        <taxon>Endopterygota</taxon>
        <taxon>Coleoptera</taxon>
        <taxon>Polyphaga</taxon>
        <taxon>Cucujiformia</taxon>
        <taxon>Curculionidae</taxon>
        <taxon>Scolytinae</taxon>
        <taxon>Dendroctonus</taxon>
    </lineage>
</organism>
<dbReference type="InterPro" id="IPR001680">
    <property type="entry name" value="WD40_rpt"/>
</dbReference>
<dbReference type="GO" id="GO:0060294">
    <property type="term" value="P:cilium movement involved in cell motility"/>
    <property type="evidence" value="ECO:0007669"/>
    <property type="project" value="TreeGrafter"/>
</dbReference>
<accession>A0AAR5Q0G1</accession>
<dbReference type="GO" id="GO:0036156">
    <property type="term" value="C:inner dynein arm"/>
    <property type="evidence" value="ECO:0007669"/>
    <property type="project" value="TreeGrafter"/>
</dbReference>
<sequence length="928" mass="106713">MHEDEEDALSKSMSARRRRRRKKKKRDLFDIDGVRRIVMSELTQKIVQCVVGDQVTSESPWTYVKKELVQDNLELHEESSEFLPLRAEILAYPRPEILIGYIADESQEKEEEFYMCVTEGATDAVEKIIEKLRQEQEDRLYYQLYKDVHPWQSLGAEVEVDEALVRQQRPLLEVEVETEYPIFPGKVQFRMLRAECKRDGYIELRCAGEESFSSVVLRRIDSGVQVAPLLRTAEAQTICTYPRNATSQYQYDPGPTDALLAECEPDIARYANHHLASVCDVLQVNGAINFYANDFDSLARSSALANNSLWAEQTGRELVEYLSFMDVTLCKGKMISDICWHPMWSGTIAIAYCAVSPNIFNVGAAKDDEVYRAVHTVNLVLIWSFLDGLKPRLVLESPREVYKVSFCGFDENVLIGGCRNGQVVIWDIRNKLQRVEEKEVLTTAQQKYRSYLHSLMGWMKDTHDVSIVRPAAVSELRHSHKAAVTGVSWVDPHFQFTRTGKLGRADAPPTYSMQFLTTGLDGAVLIWDLQDSPTIQSGGYKPKRLRRLQKRPSALQVDESPFRALHLNLKPRYRISAKGRGVAITRSSTSFCRLRYAEANPDASRRFDMRERIIYRPLLDAQRHLRPEIKIGTTEGEYAQLAWEGQDFDSGEVVNCEVGVYLDRAQYHDGPIISICTCKESGFTLTVGGKVFALWRGDFPGRPLLWRRSRHFYTKGELNPFQPFTIVLHSVTGALTRWILPLNSRSPIFHQVMSNGFLTAAAVQPHAQQKTVYGIGDEQGAFRLFYLKQPTAAYAEGVARAMQTFVQREVQRKRLFWEWQAAFNGRHEGRLVQRRQEEAAARAQEEAAKEAQRTELAKVEERPIRRGPLPGRYMEWTMEQRQAKEEARIKAMIITKKQLDTKELEKRRKPLQKLDEENERKKRKQKER</sequence>
<evidence type="ECO:0008006" key="9">
    <source>
        <dbReference type="Google" id="ProtNLM"/>
    </source>
</evidence>
<dbReference type="InterPro" id="IPR036322">
    <property type="entry name" value="WD40_repeat_dom_sf"/>
</dbReference>